<organism evidence="1 2">
    <name type="scientific">Emticicia aquatilis</name>
    <dbReference type="NCBI Taxonomy" id="1537369"/>
    <lineage>
        <taxon>Bacteria</taxon>
        <taxon>Pseudomonadati</taxon>
        <taxon>Bacteroidota</taxon>
        <taxon>Cytophagia</taxon>
        <taxon>Cytophagales</taxon>
        <taxon>Leadbetterellaceae</taxon>
        <taxon>Emticicia</taxon>
    </lineage>
</organism>
<gene>
    <name evidence="1" type="ORF">GCM10011514_26230</name>
</gene>
<keyword evidence="2" id="KW-1185">Reference proteome</keyword>
<evidence type="ECO:0000313" key="1">
    <source>
        <dbReference type="EMBL" id="GGD60994.1"/>
    </source>
</evidence>
<comment type="caution">
    <text evidence="1">The sequence shown here is derived from an EMBL/GenBank/DDBJ whole genome shotgun (WGS) entry which is preliminary data.</text>
</comment>
<dbReference type="EMBL" id="BMKK01000005">
    <property type="protein sequence ID" value="GGD60994.1"/>
    <property type="molecule type" value="Genomic_DNA"/>
</dbReference>
<dbReference type="Proteomes" id="UP000609064">
    <property type="component" value="Unassembled WGS sequence"/>
</dbReference>
<name>A0A916YTV8_9BACT</name>
<accession>A0A916YTV8</accession>
<reference evidence="1" key="2">
    <citation type="submission" date="2020-09" db="EMBL/GenBank/DDBJ databases">
        <authorList>
            <person name="Sun Q."/>
            <person name="Zhou Y."/>
        </authorList>
    </citation>
    <scope>NUCLEOTIDE SEQUENCE</scope>
    <source>
        <strain evidence="1">CGMCC 1.15958</strain>
    </source>
</reference>
<proteinExistence type="predicted"/>
<evidence type="ECO:0008006" key="3">
    <source>
        <dbReference type="Google" id="ProtNLM"/>
    </source>
</evidence>
<sequence>MLALGTTTHYPFSIIHYNKMPQKTCLECGEPIIGRSDKKFCSDLCRNAYNNKVNSDANNYVRNTNNALRRNRKILEDICHDDKNKTTRNTLLDRGFDFNLITSVRTTQKGATYYFVYEYGYLELDNDFFLVVKDNKAKTD</sequence>
<dbReference type="AlphaFoldDB" id="A0A916YTV8"/>
<evidence type="ECO:0000313" key="2">
    <source>
        <dbReference type="Proteomes" id="UP000609064"/>
    </source>
</evidence>
<reference evidence="1" key="1">
    <citation type="journal article" date="2014" name="Int. J. Syst. Evol. Microbiol.">
        <title>Complete genome sequence of Corynebacterium casei LMG S-19264T (=DSM 44701T), isolated from a smear-ripened cheese.</title>
        <authorList>
            <consortium name="US DOE Joint Genome Institute (JGI-PGF)"/>
            <person name="Walter F."/>
            <person name="Albersmeier A."/>
            <person name="Kalinowski J."/>
            <person name="Ruckert C."/>
        </authorList>
    </citation>
    <scope>NUCLEOTIDE SEQUENCE</scope>
    <source>
        <strain evidence="1">CGMCC 1.15958</strain>
    </source>
</reference>
<protein>
    <recommendedName>
        <fullName evidence="3">DUF2116 family Zn-ribbon domain-containing protein</fullName>
    </recommendedName>
</protein>